<dbReference type="GO" id="GO:0000981">
    <property type="term" value="F:DNA-binding transcription factor activity, RNA polymerase II-specific"/>
    <property type="evidence" value="ECO:0007669"/>
    <property type="project" value="InterPro"/>
</dbReference>
<dbReference type="GO" id="GO:0046983">
    <property type="term" value="F:protein dimerization activity"/>
    <property type="evidence" value="ECO:0007669"/>
    <property type="project" value="InterPro"/>
</dbReference>
<dbReference type="PANTHER" id="PTHR11945">
    <property type="entry name" value="MADS BOX PROTEIN"/>
    <property type="match status" value="1"/>
</dbReference>
<keyword evidence="2" id="KW-0805">Transcription regulation</keyword>
<proteinExistence type="predicted"/>
<evidence type="ECO:0000256" key="4">
    <source>
        <dbReference type="ARBA" id="ARBA00023163"/>
    </source>
</evidence>
<evidence type="ECO:0000256" key="3">
    <source>
        <dbReference type="ARBA" id="ARBA00023125"/>
    </source>
</evidence>
<dbReference type="PROSITE" id="PS50066">
    <property type="entry name" value="MADS_BOX_2"/>
    <property type="match status" value="1"/>
</dbReference>
<dbReference type="Pfam" id="PF00319">
    <property type="entry name" value="SRF-TF"/>
    <property type="match status" value="1"/>
</dbReference>
<evidence type="ECO:0000313" key="8">
    <source>
        <dbReference type="Proteomes" id="UP001372338"/>
    </source>
</evidence>
<reference evidence="7 8" key="1">
    <citation type="submission" date="2024-01" db="EMBL/GenBank/DDBJ databases">
        <title>The genomes of 5 underutilized Papilionoideae crops provide insights into root nodulation and disease resistanc.</title>
        <authorList>
            <person name="Yuan L."/>
        </authorList>
    </citation>
    <scope>NUCLEOTIDE SEQUENCE [LARGE SCALE GENOMIC DNA]</scope>
    <source>
        <strain evidence="7">ZHUSHIDOU_FW_LH</strain>
        <tissue evidence="7">Leaf</tissue>
    </source>
</reference>
<dbReference type="GO" id="GO:0005634">
    <property type="term" value="C:nucleus"/>
    <property type="evidence" value="ECO:0007669"/>
    <property type="project" value="UniProtKB-SubCell"/>
</dbReference>
<keyword evidence="5" id="KW-0539">Nucleus</keyword>
<evidence type="ECO:0000259" key="6">
    <source>
        <dbReference type="PROSITE" id="PS50066"/>
    </source>
</evidence>
<dbReference type="InterPro" id="IPR036879">
    <property type="entry name" value="TF_MADSbox_sf"/>
</dbReference>
<feature type="domain" description="MADS-box" evidence="6">
    <location>
        <begin position="1"/>
        <end position="49"/>
    </location>
</feature>
<evidence type="ECO:0000313" key="7">
    <source>
        <dbReference type="EMBL" id="KAK7251505.1"/>
    </source>
</evidence>
<dbReference type="EMBL" id="JAYWIO010000007">
    <property type="protein sequence ID" value="KAK7251505.1"/>
    <property type="molecule type" value="Genomic_DNA"/>
</dbReference>
<dbReference type="SMART" id="SM00432">
    <property type="entry name" value="MADS"/>
    <property type="match status" value="1"/>
</dbReference>
<dbReference type="Gene3D" id="3.40.1810.10">
    <property type="entry name" value="Transcription factor, MADS-box"/>
    <property type="match status" value="1"/>
</dbReference>
<dbReference type="PANTHER" id="PTHR11945:SF176">
    <property type="entry name" value="MADS-BOX TRANSCRIPTION FACTOR FAMILY PROTEIN"/>
    <property type="match status" value="1"/>
</dbReference>
<accession>A0AAN9E9I2</accession>
<dbReference type="InterPro" id="IPR002100">
    <property type="entry name" value="TF_MADSbox"/>
</dbReference>
<keyword evidence="8" id="KW-1185">Reference proteome</keyword>
<comment type="caution">
    <text evidence="7">The sequence shown here is derived from an EMBL/GenBank/DDBJ whole genome shotgun (WGS) entry which is preliminary data.</text>
</comment>
<dbReference type="GO" id="GO:0000978">
    <property type="term" value="F:RNA polymerase II cis-regulatory region sequence-specific DNA binding"/>
    <property type="evidence" value="ECO:0007669"/>
    <property type="project" value="TreeGrafter"/>
</dbReference>
<dbReference type="Proteomes" id="UP001372338">
    <property type="component" value="Unassembled WGS sequence"/>
</dbReference>
<protein>
    <recommendedName>
        <fullName evidence="6">MADS-box domain-containing protein</fullName>
    </recommendedName>
</protein>
<evidence type="ECO:0000256" key="1">
    <source>
        <dbReference type="ARBA" id="ARBA00004123"/>
    </source>
</evidence>
<organism evidence="7 8">
    <name type="scientific">Crotalaria pallida</name>
    <name type="common">Smooth rattlebox</name>
    <name type="synonym">Crotalaria striata</name>
    <dbReference type="NCBI Taxonomy" id="3830"/>
    <lineage>
        <taxon>Eukaryota</taxon>
        <taxon>Viridiplantae</taxon>
        <taxon>Streptophyta</taxon>
        <taxon>Embryophyta</taxon>
        <taxon>Tracheophyta</taxon>
        <taxon>Spermatophyta</taxon>
        <taxon>Magnoliopsida</taxon>
        <taxon>eudicotyledons</taxon>
        <taxon>Gunneridae</taxon>
        <taxon>Pentapetalae</taxon>
        <taxon>rosids</taxon>
        <taxon>fabids</taxon>
        <taxon>Fabales</taxon>
        <taxon>Fabaceae</taxon>
        <taxon>Papilionoideae</taxon>
        <taxon>50 kb inversion clade</taxon>
        <taxon>genistoids sensu lato</taxon>
        <taxon>core genistoids</taxon>
        <taxon>Crotalarieae</taxon>
        <taxon>Crotalaria</taxon>
    </lineage>
</organism>
<dbReference type="SUPFAM" id="SSF55455">
    <property type="entry name" value="SRF-like"/>
    <property type="match status" value="1"/>
</dbReference>
<comment type="subcellular location">
    <subcellularLocation>
        <location evidence="1">Nucleus</location>
    </subcellularLocation>
</comment>
<dbReference type="InterPro" id="IPR033897">
    <property type="entry name" value="SRF-like_MADS-box"/>
</dbReference>
<dbReference type="GO" id="GO:0045944">
    <property type="term" value="P:positive regulation of transcription by RNA polymerase II"/>
    <property type="evidence" value="ECO:0007669"/>
    <property type="project" value="InterPro"/>
</dbReference>
<keyword evidence="3" id="KW-0238">DNA-binding</keyword>
<gene>
    <name evidence="7" type="ORF">RIF29_34770</name>
</gene>
<evidence type="ECO:0000256" key="2">
    <source>
        <dbReference type="ARBA" id="ARBA00023015"/>
    </source>
</evidence>
<dbReference type="CDD" id="cd00266">
    <property type="entry name" value="MADS_SRF_like"/>
    <property type="match status" value="1"/>
</dbReference>
<dbReference type="AlphaFoldDB" id="A0AAN9E9I2"/>
<dbReference type="PRINTS" id="PR00404">
    <property type="entry name" value="MADSDOMAIN"/>
</dbReference>
<sequence length="339" mass="38835">MGRGRIPMEVIQKEKARKTTFQKRKNGLMKKVFEFSTLCGVDACLIIYAPDFDDQGVAEFETWPQDTKEVHRIIQKYNNTTSDRRPRIYDVQEYFKDRMKKVEAEISKVHKQKLKIMYPTWDNSFNALGEEQLMMFVNSLDAKLNACNQRINMLKGDKGKGIGEPIKAESVASYFTSNPSSHFNFLQNMSQEQQFFSSPMKPISDNNQLSFYPYQLGQSSQSNMLHFGQNCLQLMGNNLMADDGGQFGSVAYDFKTGMLKEDGAENKENALPCYYDGNIHATQPYDIAALQTLPPQNSQYEAAFQALPNLPPPPGFLPHAFYDTNMLQAHLFNYMHERK</sequence>
<evidence type="ECO:0000256" key="5">
    <source>
        <dbReference type="ARBA" id="ARBA00023242"/>
    </source>
</evidence>
<keyword evidence="4" id="KW-0804">Transcription</keyword>
<name>A0AAN9E9I2_CROPI</name>